<dbReference type="Proteomes" id="UP000008022">
    <property type="component" value="Unassembled WGS sequence"/>
</dbReference>
<reference evidence="2" key="2">
    <citation type="submission" date="2015-06" db="UniProtKB">
        <authorList>
            <consortium name="EnsemblPlants"/>
        </authorList>
    </citation>
    <scope>IDENTIFICATION</scope>
</reference>
<dbReference type="OMA" id="LPHTHRC"/>
<protein>
    <submittedName>
        <fullName evidence="2">Uncharacterized protein</fullName>
    </submittedName>
</protein>
<keyword evidence="3" id="KW-1185">Reference proteome</keyword>
<dbReference type="Gramene" id="ORUFI10G04130.1">
    <property type="protein sequence ID" value="ORUFI10G04130.1"/>
    <property type="gene ID" value="ORUFI10G04130"/>
</dbReference>
<feature type="compositionally biased region" description="Gly residues" evidence="1">
    <location>
        <begin position="67"/>
        <end position="81"/>
    </location>
</feature>
<evidence type="ECO:0000256" key="1">
    <source>
        <dbReference type="SAM" id="MobiDB-lite"/>
    </source>
</evidence>
<sequence length="227" mass="24400">MNGEYKSIWKWNYIINLGLSPKISNVDDVAQTVMWPSTLMRILYLSPSTTLCLQIDSHHARERGSEEGTGGQQKKGGGGGDSALPSTQRSRRGGVERWRWQPGGGGCSRDSALPSARCSRRGGGEPRRLPGDGPVEAIAAWEGHRRHPSSSPSHHHPIGARAARSSLPHTHRCSRTAKSGIAPPHRRLGVARSRGGGRGGWAQGTLAVVKAGRGRRLPQRCSGLPPQ</sequence>
<name>A0A0E0QWV6_ORYRU</name>
<organism evidence="2 3">
    <name type="scientific">Oryza rufipogon</name>
    <name type="common">Brownbeard rice</name>
    <name type="synonym">Asian wild rice</name>
    <dbReference type="NCBI Taxonomy" id="4529"/>
    <lineage>
        <taxon>Eukaryota</taxon>
        <taxon>Viridiplantae</taxon>
        <taxon>Streptophyta</taxon>
        <taxon>Embryophyta</taxon>
        <taxon>Tracheophyta</taxon>
        <taxon>Spermatophyta</taxon>
        <taxon>Magnoliopsida</taxon>
        <taxon>Liliopsida</taxon>
        <taxon>Poales</taxon>
        <taxon>Poaceae</taxon>
        <taxon>BOP clade</taxon>
        <taxon>Oryzoideae</taxon>
        <taxon>Oryzeae</taxon>
        <taxon>Oryzinae</taxon>
        <taxon>Oryza</taxon>
    </lineage>
</organism>
<reference evidence="3" key="1">
    <citation type="submission" date="2013-06" db="EMBL/GenBank/DDBJ databases">
        <authorList>
            <person name="Zhao Q."/>
        </authorList>
    </citation>
    <scope>NUCLEOTIDE SEQUENCE</scope>
    <source>
        <strain evidence="3">cv. W1943</strain>
    </source>
</reference>
<evidence type="ECO:0000313" key="3">
    <source>
        <dbReference type="Proteomes" id="UP000008022"/>
    </source>
</evidence>
<feature type="region of interest" description="Disordered" evidence="1">
    <location>
        <begin position="58"/>
        <end position="204"/>
    </location>
</feature>
<evidence type="ECO:0000313" key="2">
    <source>
        <dbReference type="EnsemblPlants" id="ORUFI10G04130.1"/>
    </source>
</evidence>
<dbReference type="EnsemblPlants" id="ORUFI10G04130.1">
    <property type="protein sequence ID" value="ORUFI10G04130.1"/>
    <property type="gene ID" value="ORUFI10G04130"/>
</dbReference>
<dbReference type="HOGENOM" id="CLU_1221389_0_0_1"/>
<proteinExistence type="predicted"/>
<feature type="compositionally biased region" description="Basic residues" evidence="1">
    <location>
        <begin position="144"/>
        <end position="158"/>
    </location>
</feature>
<dbReference type="AlphaFoldDB" id="A0A0E0QWV6"/>
<accession>A0A0E0QWV6</accession>